<sequence>MSQLLYEFVSSPHQSANSREGLDAVLAASAVTDDIVVVFHQLGPLQLLTNQVTDQALVRSILPTFKMLDLYDVEAVYVLDTCLQDLGLQQSDLAIELKVLSLKDLTKLRRNAHAILRF</sequence>
<protein>
    <submittedName>
        <fullName evidence="2">Sulfurtransferase complex subunit TusC</fullName>
    </submittedName>
</protein>
<dbReference type="OrthoDB" id="9789418at2"/>
<dbReference type="Proteomes" id="UP000286482">
    <property type="component" value="Unassembled WGS sequence"/>
</dbReference>
<organism evidence="2 3">
    <name type="scientific">Alginatibacterium sediminis</name>
    <dbReference type="NCBI Taxonomy" id="2164068"/>
    <lineage>
        <taxon>Bacteria</taxon>
        <taxon>Pseudomonadati</taxon>
        <taxon>Pseudomonadota</taxon>
        <taxon>Gammaproteobacteria</taxon>
        <taxon>Alteromonadales</taxon>
        <taxon>Alteromonadaceae</taxon>
        <taxon>Alginatibacterium</taxon>
    </lineage>
</organism>
<dbReference type="PANTHER" id="PTHR38780">
    <property type="entry name" value="PROTEIN TUSC"/>
    <property type="match status" value="1"/>
</dbReference>
<dbReference type="Pfam" id="PF02635">
    <property type="entry name" value="DsrE"/>
    <property type="match status" value="1"/>
</dbReference>
<dbReference type="PANTHER" id="PTHR38780:SF1">
    <property type="entry name" value="PROTEIN TUSC"/>
    <property type="match status" value="1"/>
</dbReference>
<evidence type="ECO:0000313" key="2">
    <source>
        <dbReference type="EMBL" id="RKF20853.1"/>
    </source>
</evidence>
<dbReference type="EMBL" id="RAQO01000003">
    <property type="protein sequence ID" value="RKF20853.1"/>
    <property type="molecule type" value="Genomic_DNA"/>
</dbReference>
<proteinExistence type="inferred from homology"/>
<dbReference type="InterPro" id="IPR003787">
    <property type="entry name" value="Sulphur_relay_DsrE/F-like"/>
</dbReference>
<dbReference type="SUPFAM" id="SSF75169">
    <property type="entry name" value="DsrEFH-like"/>
    <property type="match status" value="1"/>
</dbReference>
<reference evidence="2 3" key="1">
    <citation type="submission" date="2018-09" db="EMBL/GenBank/DDBJ databases">
        <authorList>
            <person name="Wang Z."/>
        </authorList>
    </citation>
    <scope>NUCLEOTIDE SEQUENCE [LARGE SCALE GENOMIC DNA]</scope>
    <source>
        <strain evidence="2 3">ALS 81</strain>
    </source>
</reference>
<keyword evidence="3" id="KW-1185">Reference proteome</keyword>
<comment type="similarity">
    <text evidence="1">Belongs to the DsrF/TusC family.</text>
</comment>
<dbReference type="InterPro" id="IPR017462">
    <property type="entry name" value="Sulphur_relay_TusC/DsrF"/>
</dbReference>
<accession>A0A420EJL3</accession>
<evidence type="ECO:0000313" key="3">
    <source>
        <dbReference type="Proteomes" id="UP000286482"/>
    </source>
</evidence>
<name>A0A420EJL3_9ALTE</name>
<dbReference type="RefSeq" id="WP_120353382.1">
    <property type="nucleotide sequence ID" value="NZ_RAQO01000003.1"/>
</dbReference>
<evidence type="ECO:0000256" key="1">
    <source>
        <dbReference type="ARBA" id="ARBA00005996"/>
    </source>
</evidence>
<keyword evidence="2" id="KW-0808">Transferase</keyword>
<dbReference type="Gene3D" id="3.40.1260.10">
    <property type="entry name" value="DsrEFH-like"/>
    <property type="match status" value="1"/>
</dbReference>
<dbReference type="GO" id="GO:0016740">
    <property type="term" value="F:transferase activity"/>
    <property type="evidence" value="ECO:0007669"/>
    <property type="project" value="UniProtKB-KW"/>
</dbReference>
<comment type="caution">
    <text evidence="2">The sequence shown here is derived from an EMBL/GenBank/DDBJ whole genome shotgun (WGS) entry which is preliminary data.</text>
</comment>
<dbReference type="NCBIfam" id="NF001238">
    <property type="entry name" value="PRK00211.1"/>
    <property type="match status" value="1"/>
</dbReference>
<gene>
    <name evidence="2" type="primary">tusC</name>
    <name evidence="2" type="ORF">DBZ36_02625</name>
</gene>
<dbReference type="AlphaFoldDB" id="A0A420EJL3"/>
<dbReference type="NCBIfam" id="TIGR03010">
    <property type="entry name" value="sulf_tusC_dsrF"/>
    <property type="match status" value="1"/>
</dbReference>
<dbReference type="InterPro" id="IPR027396">
    <property type="entry name" value="DsrEFH-like"/>
</dbReference>